<accession>A0AAD7PSE9</accession>
<reference evidence="1" key="1">
    <citation type="journal article" date="2023" name="Science">
        <title>Elucidation of the pathway for biosynthesis of saponin adjuvants from the soapbark tree.</title>
        <authorList>
            <person name="Reed J."/>
            <person name="Orme A."/>
            <person name="El-Demerdash A."/>
            <person name="Owen C."/>
            <person name="Martin L.B.B."/>
            <person name="Misra R.C."/>
            <person name="Kikuchi S."/>
            <person name="Rejzek M."/>
            <person name="Martin A.C."/>
            <person name="Harkess A."/>
            <person name="Leebens-Mack J."/>
            <person name="Louveau T."/>
            <person name="Stephenson M.J."/>
            <person name="Osbourn A."/>
        </authorList>
    </citation>
    <scope>NUCLEOTIDE SEQUENCE</scope>
    <source>
        <strain evidence="1">S10</strain>
    </source>
</reference>
<dbReference type="AlphaFoldDB" id="A0AAD7PSE9"/>
<keyword evidence="2" id="KW-1185">Reference proteome</keyword>
<comment type="caution">
    <text evidence="1">The sequence shown here is derived from an EMBL/GenBank/DDBJ whole genome shotgun (WGS) entry which is preliminary data.</text>
</comment>
<gene>
    <name evidence="1" type="ORF">O6P43_015331</name>
</gene>
<name>A0AAD7PSE9_QUISA</name>
<proteinExistence type="predicted"/>
<dbReference type="EMBL" id="JARAOO010000006">
    <property type="protein sequence ID" value="KAJ7965742.1"/>
    <property type="molecule type" value="Genomic_DNA"/>
</dbReference>
<evidence type="ECO:0000313" key="2">
    <source>
        <dbReference type="Proteomes" id="UP001163823"/>
    </source>
</evidence>
<dbReference type="Proteomes" id="UP001163823">
    <property type="component" value="Chromosome 6"/>
</dbReference>
<evidence type="ECO:0000313" key="1">
    <source>
        <dbReference type="EMBL" id="KAJ7965742.1"/>
    </source>
</evidence>
<dbReference type="KEGG" id="qsa:O6P43_015331"/>
<protein>
    <submittedName>
        <fullName evidence="1">Uncharacterized protein</fullName>
    </submittedName>
</protein>
<sequence>MGIKCSSRQSKSQWGFPSSQLVLVPSVPISSAPTRNFSRAEIIGGPVSFVGTPSAADLIQRRQRSEFLCELFRSCTLSCQ</sequence>
<organism evidence="1 2">
    <name type="scientific">Quillaja saponaria</name>
    <name type="common">Soap bark tree</name>
    <dbReference type="NCBI Taxonomy" id="32244"/>
    <lineage>
        <taxon>Eukaryota</taxon>
        <taxon>Viridiplantae</taxon>
        <taxon>Streptophyta</taxon>
        <taxon>Embryophyta</taxon>
        <taxon>Tracheophyta</taxon>
        <taxon>Spermatophyta</taxon>
        <taxon>Magnoliopsida</taxon>
        <taxon>eudicotyledons</taxon>
        <taxon>Gunneridae</taxon>
        <taxon>Pentapetalae</taxon>
        <taxon>rosids</taxon>
        <taxon>fabids</taxon>
        <taxon>Fabales</taxon>
        <taxon>Quillajaceae</taxon>
        <taxon>Quillaja</taxon>
    </lineage>
</organism>